<keyword evidence="10" id="KW-1185">Reference proteome</keyword>
<dbReference type="GO" id="GO:0090255">
    <property type="term" value="P:cell proliferation involved in imaginal disc-derived wing morphogenesis"/>
    <property type="evidence" value="ECO:0007669"/>
    <property type="project" value="EnsemblMetazoa"/>
</dbReference>
<evidence type="ECO:0000256" key="5">
    <source>
        <dbReference type="ARBA" id="ARBA00023180"/>
    </source>
</evidence>
<dbReference type="InterPro" id="IPR055271">
    <property type="entry name" value="NDNF_Fn(III)_1"/>
</dbReference>
<evidence type="ECO:0000256" key="1">
    <source>
        <dbReference type="ARBA" id="ARBA00004613"/>
    </source>
</evidence>
<evidence type="ECO:0000313" key="10">
    <source>
        <dbReference type="Proteomes" id="UP000007798"/>
    </source>
</evidence>
<dbReference type="InterPro" id="IPR019326">
    <property type="entry name" value="NDNF"/>
</dbReference>
<dbReference type="InterPro" id="IPR045805">
    <property type="entry name" value="NDNF_C"/>
</dbReference>
<dbReference type="PANTHER" id="PTHR14619">
    <property type="entry name" value="NEURON-DERIVED NEUROTROPHIC FACTOR"/>
    <property type="match status" value="1"/>
</dbReference>
<evidence type="ECO:0000313" key="9">
    <source>
        <dbReference type="EMBL" id="EDW74667.2"/>
    </source>
</evidence>
<comment type="subcellular location">
    <subcellularLocation>
        <location evidence="1">Secreted</location>
    </subcellularLocation>
</comment>
<organism evidence="9 10">
    <name type="scientific">Drosophila willistoni</name>
    <name type="common">Fruit fly</name>
    <dbReference type="NCBI Taxonomy" id="7260"/>
    <lineage>
        <taxon>Eukaryota</taxon>
        <taxon>Metazoa</taxon>
        <taxon>Ecdysozoa</taxon>
        <taxon>Arthropoda</taxon>
        <taxon>Hexapoda</taxon>
        <taxon>Insecta</taxon>
        <taxon>Pterygota</taxon>
        <taxon>Neoptera</taxon>
        <taxon>Endopterygota</taxon>
        <taxon>Diptera</taxon>
        <taxon>Brachycera</taxon>
        <taxon>Muscomorpha</taxon>
        <taxon>Ephydroidea</taxon>
        <taxon>Drosophilidae</taxon>
        <taxon>Drosophila</taxon>
        <taxon>Sophophora</taxon>
    </lineage>
</organism>
<feature type="domain" description="Neuron-derived neurotrophic factor first Fn(III)" evidence="7">
    <location>
        <begin position="133"/>
        <end position="263"/>
    </location>
</feature>
<evidence type="ECO:0000256" key="3">
    <source>
        <dbReference type="ARBA" id="ARBA00022729"/>
    </source>
</evidence>
<keyword evidence="2" id="KW-0964">Secreted</keyword>
<evidence type="ECO:0000259" key="8">
    <source>
        <dbReference type="Pfam" id="PF19433"/>
    </source>
</evidence>
<evidence type="ECO:0000259" key="7">
    <source>
        <dbReference type="Pfam" id="PF10179"/>
    </source>
</evidence>
<feature type="domain" description="Protein NDNF C-terminal" evidence="8">
    <location>
        <begin position="347"/>
        <end position="503"/>
    </location>
</feature>
<sequence>MLKDIDDVEDLYVDVPVRIAFEERQKKRFLLNLNISTPLTILFSAPVGRKMYYNQTANVLRPAAVAPGIDTAVGSLVLPCALRGHYDLFVQARQSGALKVEAIAKHPQQNWPLLNSTHRISIRTQNRVRKRQMIVKWEHSKFDYHAMHYCLVIQRIVGATGPPNYNNFCEAVNAYVEQSPRSFAMAATSCSTENNLLSLIWSTPAKHERRLNPRHNLHIVCTGKRRQQTLRRLLPKSNYRLDLYGVHQNRQNLTMLLGSTQVSFNRTHPTALRQQALSLLKIDGQHGAQIYSFKVPDTVTTPAYMRHLLLPCFGSEIRVRLLRQRKEIAKTDAFYCPTYIRQTGVKAGERYLMRFEPSNEDETLRAQKVLVALSSEPLFRDLPELPLNITVFNVRTRCNRATIAWNGSPDERALSYCIIVFNLPQRNRSVVDYTNYCMDFTPKRVMQQKNFVWVGCREKQKSPDNIETETILNLIPGSSYLVYVTANLSMGKPLPYQTLTLHMASQCLDGSHETYY</sequence>
<dbReference type="Pfam" id="PF19433">
    <property type="entry name" value="NDNF_C"/>
    <property type="match status" value="1"/>
</dbReference>
<dbReference type="AlphaFoldDB" id="B4MRC8"/>
<dbReference type="GO" id="GO:0090090">
    <property type="term" value="P:negative regulation of canonical Wnt signaling pathway"/>
    <property type="evidence" value="ECO:0007669"/>
    <property type="project" value="EnsemblMetazoa"/>
</dbReference>
<dbReference type="PANTHER" id="PTHR14619:SF3">
    <property type="entry name" value="PROTEIN NDNF"/>
    <property type="match status" value="1"/>
</dbReference>
<dbReference type="Proteomes" id="UP000007798">
    <property type="component" value="Unassembled WGS sequence"/>
</dbReference>
<dbReference type="OrthoDB" id="9872501at2759"/>
<dbReference type="Pfam" id="PF10179">
    <property type="entry name" value="NDNF"/>
    <property type="match status" value="1"/>
</dbReference>
<dbReference type="SUPFAM" id="SSF49265">
    <property type="entry name" value="Fibronectin type III"/>
    <property type="match status" value="1"/>
</dbReference>
<proteinExistence type="predicted"/>
<dbReference type="InterPro" id="IPR036116">
    <property type="entry name" value="FN3_sf"/>
</dbReference>
<name>B4MRC8_DROWI</name>
<gene>
    <name evidence="9" type="primary">Dwil\GK15783</name>
    <name evidence="9" type="ORF">Dwil_GK15783</name>
</gene>
<keyword evidence="3" id="KW-0732">Signal</keyword>
<dbReference type="GO" id="GO:0008586">
    <property type="term" value="P:imaginal disc-derived wing vein morphogenesis"/>
    <property type="evidence" value="ECO:0007669"/>
    <property type="project" value="EnsemblMetazoa"/>
</dbReference>
<keyword evidence="5" id="KW-0325">Glycoprotein</keyword>
<dbReference type="GO" id="GO:0030513">
    <property type="term" value="P:positive regulation of BMP signaling pathway"/>
    <property type="evidence" value="ECO:0007669"/>
    <property type="project" value="EnsemblMetazoa"/>
</dbReference>
<accession>B4MRC8</accession>
<reference evidence="9 10" key="1">
    <citation type="journal article" date="2007" name="Nature">
        <title>Evolution of genes and genomes on the Drosophila phylogeny.</title>
        <authorList>
            <consortium name="Drosophila 12 Genomes Consortium"/>
            <person name="Clark A.G."/>
            <person name="Eisen M.B."/>
            <person name="Smith D.R."/>
            <person name="Bergman C.M."/>
            <person name="Oliver B."/>
            <person name="Markow T.A."/>
            <person name="Kaufman T.C."/>
            <person name="Kellis M."/>
            <person name="Gelbart W."/>
            <person name="Iyer V.N."/>
            <person name="Pollard D.A."/>
            <person name="Sackton T.B."/>
            <person name="Larracuente A.M."/>
            <person name="Singh N.D."/>
            <person name="Abad J.P."/>
            <person name="Abt D.N."/>
            <person name="Adryan B."/>
            <person name="Aguade M."/>
            <person name="Akashi H."/>
            <person name="Anderson W.W."/>
            <person name="Aquadro C.F."/>
            <person name="Ardell D.H."/>
            <person name="Arguello R."/>
            <person name="Artieri C.G."/>
            <person name="Barbash D.A."/>
            <person name="Barker D."/>
            <person name="Barsanti P."/>
            <person name="Batterham P."/>
            <person name="Batzoglou S."/>
            <person name="Begun D."/>
            <person name="Bhutkar A."/>
            <person name="Blanco E."/>
            <person name="Bosak S.A."/>
            <person name="Bradley R.K."/>
            <person name="Brand A.D."/>
            <person name="Brent M.R."/>
            <person name="Brooks A.N."/>
            <person name="Brown R.H."/>
            <person name="Butlin R.K."/>
            <person name="Caggese C."/>
            <person name="Calvi B.R."/>
            <person name="Bernardo de Carvalho A."/>
            <person name="Caspi A."/>
            <person name="Castrezana S."/>
            <person name="Celniker S.E."/>
            <person name="Chang J.L."/>
            <person name="Chapple C."/>
            <person name="Chatterji S."/>
            <person name="Chinwalla A."/>
            <person name="Civetta A."/>
            <person name="Clifton S.W."/>
            <person name="Comeron J.M."/>
            <person name="Costello J.C."/>
            <person name="Coyne J.A."/>
            <person name="Daub J."/>
            <person name="David R.G."/>
            <person name="Delcher A.L."/>
            <person name="Delehaunty K."/>
            <person name="Do C.B."/>
            <person name="Ebling H."/>
            <person name="Edwards K."/>
            <person name="Eickbush T."/>
            <person name="Evans J.D."/>
            <person name="Filipski A."/>
            <person name="Findeiss S."/>
            <person name="Freyhult E."/>
            <person name="Fulton L."/>
            <person name="Fulton R."/>
            <person name="Garcia A.C."/>
            <person name="Gardiner A."/>
            <person name="Garfield D.A."/>
            <person name="Garvin B.E."/>
            <person name="Gibson G."/>
            <person name="Gilbert D."/>
            <person name="Gnerre S."/>
            <person name="Godfrey J."/>
            <person name="Good R."/>
            <person name="Gotea V."/>
            <person name="Gravely B."/>
            <person name="Greenberg A.J."/>
            <person name="Griffiths-Jones S."/>
            <person name="Gross S."/>
            <person name="Guigo R."/>
            <person name="Gustafson E.A."/>
            <person name="Haerty W."/>
            <person name="Hahn M.W."/>
            <person name="Halligan D.L."/>
            <person name="Halpern A.L."/>
            <person name="Halter G.M."/>
            <person name="Han M.V."/>
            <person name="Heger A."/>
            <person name="Hillier L."/>
            <person name="Hinrichs A.S."/>
            <person name="Holmes I."/>
            <person name="Hoskins R.A."/>
            <person name="Hubisz M.J."/>
            <person name="Hultmark D."/>
            <person name="Huntley M.A."/>
            <person name="Jaffe D.B."/>
            <person name="Jagadeeshan S."/>
            <person name="Jeck W.R."/>
            <person name="Johnson J."/>
            <person name="Jones C.D."/>
            <person name="Jordan W.C."/>
            <person name="Karpen G.H."/>
            <person name="Kataoka E."/>
            <person name="Keightley P.D."/>
            <person name="Kheradpour P."/>
            <person name="Kirkness E.F."/>
            <person name="Koerich L.B."/>
            <person name="Kristiansen K."/>
            <person name="Kudrna D."/>
            <person name="Kulathinal R.J."/>
            <person name="Kumar S."/>
            <person name="Kwok R."/>
            <person name="Lander E."/>
            <person name="Langley C.H."/>
            <person name="Lapoint R."/>
            <person name="Lazzaro B.P."/>
            <person name="Lee S.J."/>
            <person name="Levesque L."/>
            <person name="Li R."/>
            <person name="Lin C.F."/>
            <person name="Lin M.F."/>
            <person name="Lindblad-Toh K."/>
            <person name="Llopart A."/>
            <person name="Long M."/>
            <person name="Low L."/>
            <person name="Lozovsky E."/>
            <person name="Lu J."/>
            <person name="Luo M."/>
            <person name="Machado C.A."/>
            <person name="Makalowski W."/>
            <person name="Marzo M."/>
            <person name="Matsuda M."/>
            <person name="Matzkin L."/>
            <person name="McAllister B."/>
            <person name="McBride C.S."/>
            <person name="McKernan B."/>
            <person name="McKernan K."/>
            <person name="Mendez-Lago M."/>
            <person name="Minx P."/>
            <person name="Mollenhauer M.U."/>
            <person name="Montooth K."/>
            <person name="Mount S.M."/>
            <person name="Mu X."/>
            <person name="Myers E."/>
            <person name="Negre B."/>
            <person name="Newfeld S."/>
            <person name="Nielsen R."/>
            <person name="Noor M.A."/>
            <person name="O'Grady P."/>
            <person name="Pachter L."/>
            <person name="Papaceit M."/>
            <person name="Parisi M.J."/>
            <person name="Parisi M."/>
            <person name="Parts L."/>
            <person name="Pedersen J.S."/>
            <person name="Pesole G."/>
            <person name="Phillippy A.M."/>
            <person name="Ponting C.P."/>
            <person name="Pop M."/>
            <person name="Porcelli D."/>
            <person name="Powell J.R."/>
            <person name="Prohaska S."/>
            <person name="Pruitt K."/>
            <person name="Puig M."/>
            <person name="Quesneville H."/>
            <person name="Ram K.R."/>
            <person name="Rand D."/>
            <person name="Rasmussen M.D."/>
            <person name="Reed L.K."/>
            <person name="Reenan R."/>
            <person name="Reily A."/>
            <person name="Remington K.A."/>
            <person name="Rieger T.T."/>
            <person name="Ritchie M.G."/>
            <person name="Robin C."/>
            <person name="Rogers Y.H."/>
            <person name="Rohde C."/>
            <person name="Rozas J."/>
            <person name="Rubenfield M.J."/>
            <person name="Ruiz A."/>
            <person name="Russo S."/>
            <person name="Salzberg S.L."/>
            <person name="Sanchez-Gracia A."/>
            <person name="Saranga D.J."/>
            <person name="Sato H."/>
            <person name="Schaeffer S.W."/>
            <person name="Schatz M.C."/>
            <person name="Schlenke T."/>
            <person name="Schwartz R."/>
            <person name="Segarra C."/>
            <person name="Singh R.S."/>
            <person name="Sirot L."/>
            <person name="Sirota M."/>
            <person name="Sisneros N.B."/>
            <person name="Smith C.D."/>
            <person name="Smith T.F."/>
            <person name="Spieth J."/>
            <person name="Stage D.E."/>
            <person name="Stark A."/>
            <person name="Stephan W."/>
            <person name="Strausberg R.L."/>
            <person name="Strempel S."/>
            <person name="Sturgill D."/>
            <person name="Sutton G."/>
            <person name="Sutton G.G."/>
            <person name="Tao W."/>
            <person name="Teichmann S."/>
            <person name="Tobari Y.N."/>
            <person name="Tomimura Y."/>
            <person name="Tsolas J.M."/>
            <person name="Valente V.L."/>
            <person name="Venter E."/>
            <person name="Venter J.C."/>
            <person name="Vicario S."/>
            <person name="Vieira F.G."/>
            <person name="Vilella A.J."/>
            <person name="Villasante A."/>
            <person name="Walenz B."/>
            <person name="Wang J."/>
            <person name="Wasserman M."/>
            <person name="Watts T."/>
            <person name="Wilson D."/>
            <person name="Wilson R.K."/>
            <person name="Wing R.A."/>
            <person name="Wolfner M.F."/>
            <person name="Wong A."/>
            <person name="Wong G.K."/>
            <person name="Wu C.I."/>
            <person name="Wu G."/>
            <person name="Yamamoto D."/>
            <person name="Yang H.P."/>
            <person name="Yang S.P."/>
            <person name="Yorke J.A."/>
            <person name="Yoshida K."/>
            <person name="Zdobnov E."/>
            <person name="Zhang P."/>
            <person name="Zhang Y."/>
            <person name="Zimin A.V."/>
            <person name="Baldwin J."/>
            <person name="Abdouelleil A."/>
            <person name="Abdulkadir J."/>
            <person name="Abebe A."/>
            <person name="Abera B."/>
            <person name="Abreu J."/>
            <person name="Acer S.C."/>
            <person name="Aftuck L."/>
            <person name="Alexander A."/>
            <person name="An P."/>
            <person name="Anderson E."/>
            <person name="Anderson S."/>
            <person name="Arachi H."/>
            <person name="Azer M."/>
            <person name="Bachantsang P."/>
            <person name="Barry A."/>
            <person name="Bayul T."/>
            <person name="Berlin A."/>
            <person name="Bessette D."/>
            <person name="Bloom T."/>
            <person name="Blye J."/>
            <person name="Boguslavskiy L."/>
            <person name="Bonnet C."/>
            <person name="Boukhgalter B."/>
            <person name="Bourzgui I."/>
            <person name="Brown A."/>
            <person name="Cahill P."/>
            <person name="Channer S."/>
            <person name="Cheshatsang Y."/>
            <person name="Chuda L."/>
            <person name="Citroen M."/>
            <person name="Collymore A."/>
            <person name="Cooke P."/>
            <person name="Costello M."/>
            <person name="D'Aco K."/>
            <person name="Daza R."/>
            <person name="De Haan G."/>
            <person name="DeGray S."/>
            <person name="DeMaso C."/>
            <person name="Dhargay N."/>
            <person name="Dooley K."/>
            <person name="Dooley E."/>
            <person name="Doricent M."/>
            <person name="Dorje P."/>
            <person name="Dorjee K."/>
            <person name="Dupes A."/>
            <person name="Elong R."/>
            <person name="Falk J."/>
            <person name="Farina A."/>
            <person name="Faro S."/>
            <person name="Ferguson D."/>
            <person name="Fisher S."/>
            <person name="Foley C.D."/>
            <person name="Franke A."/>
            <person name="Friedrich D."/>
            <person name="Gadbois L."/>
            <person name="Gearin G."/>
            <person name="Gearin C.R."/>
            <person name="Giannoukos G."/>
            <person name="Goode T."/>
            <person name="Graham J."/>
            <person name="Grandbois E."/>
            <person name="Grewal S."/>
            <person name="Gyaltsen K."/>
            <person name="Hafez N."/>
            <person name="Hagos B."/>
            <person name="Hall J."/>
            <person name="Henson C."/>
            <person name="Hollinger A."/>
            <person name="Honan T."/>
            <person name="Huard M.D."/>
            <person name="Hughes L."/>
            <person name="Hurhula B."/>
            <person name="Husby M.E."/>
            <person name="Kamat A."/>
            <person name="Kanga B."/>
            <person name="Kashin S."/>
            <person name="Khazanovich D."/>
            <person name="Kisner P."/>
            <person name="Lance K."/>
            <person name="Lara M."/>
            <person name="Lee W."/>
            <person name="Lennon N."/>
            <person name="Letendre F."/>
            <person name="LeVine R."/>
            <person name="Lipovsky A."/>
            <person name="Liu X."/>
            <person name="Liu J."/>
            <person name="Liu S."/>
            <person name="Lokyitsang T."/>
            <person name="Lokyitsang Y."/>
            <person name="Lubonja R."/>
            <person name="Lui A."/>
            <person name="MacDonald P."/>
            <person name="Magnisalis V."/>
            <person name="Maru K."/>
            <person name="Matthews C."/>
            <person name="McCusker W."/>
            <person name="McDonough S."/>
            <person name="Mehta T."/>
            <person name="Meldrim J."/>
            <person name="Meneus L."/>
            <person name="Mihai O."/>
            <person name="Mihalev A."/>
            <person name="Mihova T."/>
            <person name="Mittelman R."/>
            <person name="Mlenga V."/>
            <person name="Montmayeur A."/>
            <person name="Mulrain L."/>
            <person name="Navidi A."/>
            <person name="Naylor J."/>
            <person name="Negash T."/>
            <person name="Nguyen T."/>
            <person name="Nguyen N."/>
            <person name="Nicol R."/>
            <person name="Norbu C."/>
            <person name="Norbu N."/>
            <person name="Novod N."/>
            <person name="O'Neill B."/>
            <person name="Osman S."/>
            <person name="Markiewicz E."/>
            <person name="Oyono O.L."/>
            <person name="Patti C."/>
            <person name="Phunkhang P."/>
            <person name="Pierre F."/>
            <person name="Priest M."/>
            <person name="Raghuraman S."/>
            <person name="Rege F."/>
            <person name="Reyes R."/>
            <person name="Rise C."/>
            <person name="Rogov P."/>
            <person name="Ross K."/>
            <person name="Ryan E."/>
            <person name="Settipalli S."/>
            <person name="Shea T."/>
            <person name="Sherpa N."/>
            <person name="Shi L."/>
            <person name="Shih D."/>
            <person name="Sparrow T."/>
            <person name="Spaulding J."/>
            <person name="Stalker J."/>
            <person name="Stange-Thomann N."/>
            <person name="Stavropoulos S."/>
            <person name="Stone C."/>
            <person name="Strader C."/>
            <person name="Tesfaye S."/>
            <person name="Thomson T."/>
            <person name="Thoulutsang Y."/>
            <person name="Thoulutsang D."/>
            <person name="Topham K."/>
            <person name="Topping I."/>
            <person name="Tsamla T."/>
            <person name="Vassiliev H."/>
            <person name="Vo A."/>
            <person name="Wangchuk T."/>
            <person name="Wangdi T."/>
            <person name="Weiand M."/>
            <person name="Wilkinson J."/>
            <person name="Wilson A."/>
            <person name="Yadav S."/>
            <person name="Young G."/>
            <person name="Yu Q."/>
            <person name="Zembek L."/>
            <person name="Zhong D."/>
            <person name="Zimmer A."/>
            <person name="Zwirko Z."/>
            <person name="Jaffe D.B."/>
            <person name="Alvarez P."/>
            <person name="Brockman W."/>
            <person name="Butler J."/>
            <person name="Chin C."/>
            <person name="Gnerre S."/>
            <person name="Grabherr M."/>
            <person name="Kleber M."/>
            <person name="Mauceli E."/>
            <person name="MacCallum I."/>
        </authorList>
    </citation>
    <scope>NUCLEOTIDE SEQUENCE [LARGE SCALE GENOMIC DNA]</scope>
    <source>
        <strain evidence="10">Tucson 14030-0811.24</strain>
    </source>
</reference>
<evidence type="ECO:0000256" key="6">
    <source>
        <dbReference type="ARBA" id="ARBA00024096"/>
    </source>
</evidence>
<evidence type="ECO:0000256" key="4">
    <source>
        <dbReference type="ARBA" id="ARBA00022737"/>
    </source>
</evidence>
<dbReference type="GO" id="GO:0036122">
    <property type="term" value="F:BMP binding"/>
    <property type="evidence" value="ECO:0007669"/>
    <property type="project" value="EnsemblMetazoa"/>
</dbReference>
<evidence type="ECO:0000256" key="2">
    <source>
        <dbReference type="ARBA" id="ARBA00022525"/>
    </source>
</evidence>
<dbReference type="GO" id="GO:0140032">
    <property type="term" value="F:glycosylation-dependent protein binding"/>
    <property type="evidence" value="ECO:0007669"/>
    <property type="project" value="EnsemblMetazoa"/>
</dbReference>
<dbReference type="HOGENOM" id="CLU_468744_0_0_1"/>
<dbReference type="FunCoup" id="B4MRC8">
    <property type="interactions" value="12"/>
</dbReference>
<dbReference type="GO" id="GO:0030514">
    <property type="term" value="P:negative regulation of BMP signaling pathway"/>
    <property type="evidence" value="ECO:0007669"/>
    <property type="project" value="EnsemblMetazoa"/>
</dbReference>
<keyword evidence="4" id="KW-0677">Repeat</keyword>
<dbReference type="KEGG" id="dwi:6640869"/>
<dbReference type="eggNOG" id="KOG4806">
    <property type="taxonomic scope" value="Eukaryota"/>
</dbReference>
<dbReference type="GO" id="GO:0005615">
    <property type="term" value="C:extracellular space"/>
    <property type="evidence" value="ECO:0007669"/>
    <property type="project" value="EnsemblMetazoa"/>
</dbReference>
<dbReference type="InParanoid" id="B4MRC8"/>
<dbReference type="GO" id="GO:1900115">
    <property type="term" value="P:extracellular regulation of signal transduction"/>
    <property type="evidence" value="ECO:0007669"/>
    <property type="project" value="EnsemblMetazoa"/>
</dbReference>
<dbReference type="EMBL" id="CH963850">
    <property type="protein sequence ID" value="EDW74667.2"/>
    <property type="molecule type" value="Genomic_DNA"/>
</dbReference>
<protein>
    <recommendedName>
        <fullName evidence="6">Protein NDNF</fullName>
    </recommendedName>
</protein>